<dbReference type="InterPro" id="IPR002078">
    <property type="entry name" value="Sigma_54_int"/>
</dbReference>
<evidence type="ECO:0000256" key="3">
    <source>
        <dbReference type="ARBA" id="ARBA00023015"/>
    </source>
</evidence>
<dbReference type="InterPro" id="IPR002197">
    <property type="entry name" value="HTH_Fis"/>
</dbReference>
<keyword evidence="8" id="KW-1185">Reference proteome</keyword>
<evidence type="ECO:0000256" key="2">
    <source>
        <dbReference type="ARBA" id="ARBA00022840"/>
    </source>
</evidence>
<organism evidence="7 8">
    <name type="scientific">Neptunomonas concharum</name>
    <dbReference type="NCBI Taxonomy" id="1031538"/>
    <lineage>
        <taxon>Bacteria</taxon>
        <taxon>Pseudomonadati</taxon>
        <taxon>Pseudomonadota</taxon>
        <taxon>Gammaproteobacteria</taxon>
        <taxon>Oceanospirillales</taxon>
        <taxon>Oceanospirillaceae</taxon>
        <taxon>Neptunomonas</taxon>
    </lineage>
</organism>
<keyword evidence="3" id="KW-0805">Transcription regulation</keyword>
<keyword evidence="5" id="KW-0804">Transcription</keyword>
<keyword evidence="2" id="KW-0067">ATP-binding</keyword>
<dbReference type="SMART" id="SM00382">
    <property type="entry name" value="AAA"/>
    <property type="match status" value="1"/>
</dbReference>
<dbReference type="InterPro" id="IPR003593">
    <property type="entry name" value="AAA+_ATPase"/>
</dbReference>
<dbReference type="RefSeq" id="WP_138986493.1">
    <property type="nucleotide sequence ID" value="NZ_CP043869.1"/>
</dbReference>
<dbReference type="EMBL" id="CP043869">
    <property type="protein sequence ID" value="QEQ95789.1"/>
    <property type="molecule type" value="Genomic_DNA"/>
</dbReference>
<dbReference type="Gene3D" id="3.40.50.300">
    <property type="entry name" value="P-loop containing nucleotide triphosphate hydrolases"/>
    <property type="match status" value="1"/>
</dbReference>
<dbReference type="Pfam" id="PF00158">
    <property type="entry name" value="Sigma54_activat"/>
    <property type="match status" value="1"/>
</dbReference>
<proteinExistence type="predicted"/>
<evidence type="ECO:0000313" key="8">
    <source>
        <dbReference type="Proteomes" id="UP000324760"/>
    </source>
</evidence>
<evidence type="ECO:0000259" key="6">
    <source>
        <dbReference type="PROSITE" id="PS50045"/>
    </source>
</evidence>
<dbReference type="InterPro" id="IPR025943">
    <property type="entry name" value="Sigma_54_int_dom_ATP-bd_2"/>
</dbReference>
<dbReference type="CDD" id="cd00009">
    <property type="entry name" value="AAA"/>
    <property type="match status" value="1"/>
</dbReference>
<dbReference type="InterPro" id="IPR058031">
    <property type="entry name" value="AAA_lid_NorR"/>
</dbReference>
<feature type="domain" description="Sigma-54 factor interaction" evidence="6">
    <location>
        <begin position="140"/>
        <end position="368"/>
    </location>
</feature>
<dbReference type="Gene3D" id="1.10.10.60">
    <property type="entry name" value="Homeodomain-like"/>
    <property type="match status" value="1"/>
</dbReference>
<dbReference type="GO" id="GO:0006355">
    <property type="term" value="P:regulation of DNA-templated transcription"/>
    <property type="evidence" value="ECO:0007669"/>
    <property type="project" value="InterPro"/>
</dbReference>
<evidence type="ECO:0000256" key="5">
    <source>
        <dbReference type="ARBA" id="ARBA00023163"/>
    </source>
</evidence>
<dbReference type="PANTHER" id="PTHR32071">
    <property type="entry name" value="TRANSCRIPTIONAL REGULATORY PROTEIN"/>
    <property type="match status" value="1"/>
</dbReference>
<dbReference type="FunFam" id="3.40.50.300:FF:000006">
    <property type="entry name" value="DNA-binding transcriptional regulator NtrC"/>
    <property type="match status" value="1"/>
</dbReference>
<dbReference type="InterPro" id="IPR025662">
    <property type="entry name" value="Sigma_54_int_dom_ATP-bd_1"/>
</dbReference>
<dbReference type="SUPFAM" id="SSF46689">
    <property type="entry name" value="Homeodomain-like"/>
    <property type="match status" value="1"/>
</dbReference>
<evidence type="ECO:0000313" key="7">
    <source>
        <dbReference type="EMBL" id="QEQ95789.1"/>
    </source>
</evidence>
<dbReference type="InterPro" id="IPR009057">
    <property type="entry name" value="Homeodomain-like_sf"/>
</dbReference>
<dbReference type="AlphaFoldDB" id="A0A5P1R807"/>
<dbReference type="Pfam" id="PF02954">
    <property type="entry name" value="HTH_8"/>
    <property type="match status" value="1"/>
</dbReference>
<dbReference type="GO" id="GO:0005524">
    <property type="term" value="F:ATP binding"/>
    <property type="evidence" value="ECO:0007669"/>
    <property type="project" value="UniProtKB-KW"/>
</dbReference>
<dbReference type="GO" id="GO:0043565">
    <property type="term" value="F:sequence-specific DNA binding"/>
    <property type="evidence" value="ECO:0007669"/>
    <property type="project" value="InterPro"/>
</dbReference>
<evidence type="ECO:0000256" key="4">
    <source>
        <dbReference type="ARBA" id="ARBA00023125"/>
    </source>
</evidence>
<dbReference type="Proteomes" id="UP000324760">
    <property type="component" value="Chromosome"/>
</dbReference>
<sequence length="489" mass="54762">MQIPNNLMVLLVDDNDQRREALSTVFTFLDVPHRILTFVDWFQQPAERFPEIALIGCCSLPVSLEKLMASFRNDMQCTPLCLLEKWEEVEQLSELSKTQLVRVLDTPLTESTLTDLLHEAQVLQGKGKDILPTGIRFPLLIGQSPAMSQLKKVMARVVDRDVNVLITGESGTGKELVARSLHDLSKRATAPFVPVNCGAIPPELLESELFGHEKGAFTGAVSARIGRFEMADGGTLFLDEIGDMPLAMQVKLLRVLQERCFERVGGTKTIDVNVRIIAATHKNLEAMIETGDFREDLYYRLNVYPIETPPLRERRDDITMLLHALAQQAENNGLGRLRFHASALDSLQQHPWPGNVRELANLVERLAIMHPDGVIGVSELPEKCRHIAEPEPSRYQSQGSFTLDSDILLDRLVDEPENSATGKIHNTVTALPESGIDLKQHLESLERSLIVSSLERTGYVVARAAELLTIRRTTLVEKMRKYGIQRQAD</sequence>
<dbReference type="PROSITE" id="PS50045">
    <property type="entry name" value="SIGMA54_INTERACT_4"/>
    <property type="match status" value="1"/>
</dbReference>
<reference evidence="7 8" key="1">
    <citation type="journal article" date="2019" name="Biochem. Eng. J.">
        <title>Metabolic engineering of the marine bacteria Neptunomonas concharum for the production of acetoin and meso-2,3-butanediol from acetate.</title>
        <authorList>
            <person name="Li W."/>
            <person name="Pu N."/>
            <person name="Liu C.-X."/>
            <person name="Yuan Q.-P."/>
            <person name="Li Z.-J."/>
        </authorList>
    </citation>
    <scope>NUCLEOTIDE SEQUENCE [LARGE SCALE GENOMIC DNA]</scope>
    <source>
        <strain evidence="7 8">JCM17730</strain>
    </source>
</reference>
<dbReference type="PROSITE" id="PS00675">
    <property type="entry name" value="SIGMA54_INTERACT_1"/>
    <property type="match status" value="1"/>
</dbReference>
<gene>
    <name evidence="7" type="ORF">F0U83_03195</name>
</gene>
<accession>A0A5P1R807</accession>
<dbReference type="InterPro" id="IPR025944">
    <property type="entry name" value="Sigma_54_int_dom_CS"/>
</dbReference>
<dbReference type="PRINTS" id="PR01590">
    <property type="entry name" value="HTHFIS"/>
</dbReference>
<dbReference type="InterPro" id="IPR027417">
    <property type="entry name" value="P-loop_NTPase"/>
</dbReference>
<dbReference type="KEGG" id="ncu:F0U83_03195"/>
<dbReference type="PROSITE" id="PS00688">
    <property type="entry name" value="SIGMA54_INTERACT_3"/>
    <property type="match status" value="1"/>
</dbReference>
<dbReference type="PROSITE" id="PS00676">
    <property type="entry name" value="SIGMA54_INTERACT_2"/>
    <property type="match status" value="1"/>
</dbReference>
<dbReference type="Gene3D" id="1.10.8.60">
    <property type="match status" value="1"/>
</dbReference>
<keyword evidence="4" id="KW-0238">DNA-binding</keyword>
<dbReference type="Pfam" id="PF06490">
    <property type="entry name" value="FleQ"/>
    <property type="match status" value="1"/>
</dbReference>
<dbReference type="InterPro" id="IPR010518">
    <property type="entry name" value="FleQ"/>
</dbReference>
<dbReference type="OrthoDB" id="9804019at2"/>
<dbReference type="Gene3D" id="3.40.50.2300">
    <property type="match status" value="1"/>
</dbReference>
<name>A0A5P1R807_9GAMM</name>
<dbReference type="Pfam" id="PF25601">
    <property type="entry name" value="AAA_lid_14"/>
    <property type="match status" value="1"/>
</dbReference>
<evidence type="ECO:0000256" key="1">
    <source>
        <dbReference type="ARBA" id="ARBA00022741"/>
    </source>
</evidence>
<dbReference type="SUPFAM" id="SSF52540">
    <property type="entry name" value="P-loop containing nucleoside triphosphate hydrolases"/>
    <property type="match status" value="1"/>
</dbReference>
<protein>
    <submittedName>
        <fullName evidence="7">Sigma-54-dependent Fis family transcriptional regulator</fullName>
    </submittedName>
</protein>
<dbReference type="PANTHER" id="PTHR32071:SF117">
    <property type="entry name" value="PTS-DEPENDENT DIHYDROXYACETONE KINASE OPERON REGULATORY PROTEIN-RELATED"/>
    <property type="match status" value="1"/>
</dbReference>
<keyword evidence="1" id="KW-0547">Nucleotide-binding</keyword>